<dbReference type="InterPro" id="IPR037185">
    <property type="entry name" value="EmrE-like"/>
</dbReference>
<reference evidence="3" key="1">
    <citation type="submission" date="2022-06" db="EMBL/GenBank/DDBJ databases">
        <title>Sneathiella actinostolidae sp. nov., isolated from a sea anemonein the Western Pacific Ocean.</title>
        <authorList>
            <person name="Wei M.J."/>
        </authorList>
    </citation>
    <scope>NUCLEOTIDE SEQUENCE</scope>
    <source>
        <strain evidence="3">PHK-P5</strain>
    </source>
</reference>
<feature type="transmembrane region" description="Helical" evidence="1">
    <location>
        <begin position="218"/>
        <end position="238"/>
    </location>
</feature>
<dbReference type="Proteomes" id="UP001056291">
    <property type="component" value="Chromosome"/>
</dbReference>
<feature type="transmembrane region" description="Helical" evidence="1">
    <location>
        <begin position="250"/>
        <end position="267"/>
    </location>
</feature>
<keyword evidence="1" id="KW-0812">Transmembrane</keyword>
<feature type="transmembrane region" description="Helical" evidence="1">
    <location>
        <begin position="273"/>
        <end position="292"/>
    </location>
</feature>
<dbReference type="Pfam" id="PF00892">
    <property type="entry name" value="EamA"/>
    <property type="match status" value="1"/>
</dbReference>
<sequence length="296" mass="30899">MKTSGASSDLWPSLGIIGAGILWGLFWLPVRALGDLGLEGAWPGIVMYAGAALFLSPVLVVSWKTIRPIWKPLALSGLFTGAAFACYATSLLFTEVIRTILLFYLTPVWGTLLGIIFLGEKFTLSRAIALVSGLGGLLVVIGLGTEFPWPRNLGDWLALIAGMFWALGTMLLYRMGTVATLAQSLSFVCGALVVTGGALLLGGDIFGATPSPAQLVGAIPFGLLAALYVIPMLILTVWPATRLSPARVGILLMSEVVVGVGSAALLSGEPFGLREVIGTCLIAGAGIIEVLGQRSK</sequence>
<feature type="transmembrane region" description="Helical" evidence="1">
    <location>
        <begin position="42"/>
        <end position="61"/>
    </location>
</feature>
<feature type="transmembrane region" description="Helical" evidence="1">
    <location>
        <begin position="127"/>
        <end position="144"/>
    </location>
</feature>
<name>A0ABY4W809_9PROT</name>
<dbReference type="SUPFAM" id="SSF103481">
    <property type="entry name" value="Multidrug resistance efflux transporter EmrE"/>
    <property type="match status" value="1"/>
</dbReference>
<keyword evidence="1" id="KW-0472">Membrane</keyword>
<protein>
    <submittedName>
        <fullName evidence="3">DMT family transporter</fullName>
    </submittedName>
</protein>
<dbReference type="EMBL" id="CP098747">
    <property type="protein sequence ID" value="USG63198.1"/>
    <property type="molecule type" value="Genomic_DNA"/>
</dbReference>
<dbReference type="InterPro" id="IPR000620">
    <property type="entry name" value="EamA_dom"/>
</dbReference>
<feature type="transmembrane region" description="Helical" evidence="1">
    <location>
        <begin position="156"/>
        <end position="173"/>
    </location>
</feature>
<feature type="transmembrane region" description="Helical" evidence="1">
    <location>
        <begin position="12"/>
        <end position="30"/>
    </location>
</feature>
<organism evidence="3 4">
    <name type="scientific">Sneathiella marina</name>
    <dbReference type="NCBI Taxonomy" id="2950108"/>
    <lineage>
        <taxon>Bacteria</taxon>
        <taxon>Pseudomonadati</taxon>
        <taxon>Pseudomonadota</taxon>
        <taxon>Alphaproteobacteria</taxon>
        <taxon>Sneathiellales</taxon>
        <taxon>Sneathiellaceae</taxon>
        <taxon>Sneathiella</taxon>
    </lineage>
</organism>
<feature type="transmembrane region" description="Helical" evidence="1">
    <location>
        <begin position="73"/>
        <end position="93"/>
    </location>
</feature>
<feature type="transmembrane region" description="Helical" evidence="1">
    <location>
        <begin position="99"/>
        <end position="118"/>
    </location>
</feature>
<dbReference type="RefSeq" id="WP_251937899.1">
    <property type="nucleotide sequence ID" value="NZ_CP098747.1"/>
</dbReference>
<evidence type="ECO:0000256" key="1">
    <source>
        <dbReference type="SAM" id="Phobius"/>
    </source>
</evidence>
<proteinExistence type="predicted"/>
<feature type="domain" description="EamA" evidence="2">
    <location>
        <begin position="13"/>
        <end position="141"/>
    </location>
</feature>
<accession>A0ABY4W809</accession>
<gene>
    <name evidence="3" type="ORF">NBZ79_09440</name>
</gene>
<evidence type="ECO:0000313" key="4">
    <source>
        <dbReference type="Proteomes" id="UP001056291"/>
    </source>
</evidence>
<feature type="transmembrane region" description="Helical" evidence="1">
    <location>
        <begin position="185"/>
        <end position="206"/>
    </location>
</feature>
<evidence type="ECO:0000259" key="2">
    <source>
        <dbReference type="Pfam" id="PF00892"/>
    </source>
</evidence>
<keyword evidence="1" id="KW-1133">Transmembrane helix</keyword>
<evidence type="ECO:0000313" key="3">
    <source>
        <dbReference type="EMBL" id="USG63198.1"/>
    </source>
</evidence>
<keyword evidence="4" id="KW-1185">Reference proteome</keyword>